<organism evidence="1 2">
    <name type="scientific">Anaerolinea thermolimosa</name>
    <dbReference type="NCBI Taxonomy" id="229919"/>
    <lineage>
        <taxon>Bacteria</taxon>
        <taxon>Bacillati</taxon>
        <taxon>Chloroflexota</taxon>
        <taxon>Anaerolineae</taxon>
        <taxon>Anaerolineales</taxon>
        <taxon>Anaerolineaceae</taxon>
        <taxon>Anaerolinea</taxon>
    </lineage>
</organism>
<sequence>MSERVRLIPLQCPRCSTPVAAQPDEVAWVCAQCGQGMLLSDEEGVQRLDVFFSSAVPSGKVGNPFWVARGVVRPLVRQTYQGDASQEMHTWWAVPRLFFIPAFRLKIEESVALGVKYLLQPVRMEVGSPVPFKPVVVSPEDLVPLAEFMVMNIEAERKDALREFRFEIGLDSPQLWILP</sequence>
<name>A0A3D1JDP6_9CHLR</name>
<dbReference type="OrthoDB" id="4243321at2"/>
<evidence type="ECO:0000313" key="2">
    <source>
        <dbReference type="Proteomes" id="UP000264141"/>
    </source>
</evidence>
<protein>
    <recommendedName>
        <fullName evidence="3">TFIIB-type zinc ribbon-containing protein</fullName>
    </recommendedName>
</protein>
<dbReference type="EMBL" id="DPBP01000009">
    <property type="protein sequence ID" value="HCE16699.1"/>
    <property type="molecule type" value="Genomic_DNA"/>
</dbReference>
<comment type="caution">
    <text evidence="1">The sequence shown here is derived from an EMBL/GenBank/DDBJ whole genome shotgun (WGS) entry which is preliminary data.</text>
</comment>
<proteinExistence type="predicted"/>
<dbReference type="AlphaFoldDB" id="A0A3D1JDP6"/>
<accession>A0A3D1JDP6</accession>
<dbReference type="Proteomes" id="UP000264141">
    <property type="component" value="Unassembled WGS sequence"/>
</dbReference>
<evidence type="ECO:0000313" key="1">
    <source>
        <dbReference type="EMBL" id="HCE16699.1"/>
    </source>
</evidence>
<dbReference type="STRING" id="229919.GCA_001050195_02413"/>
<gene>
    <name evidence="1" type="ORF">DEQ80_02450</name>
</gene>
<evidence type="ECO:0008006" key="3">
    <source>
        <dbReference type="Google" id="ProtNLM"/>
    </source>
</evidence>
<dbReference type="RefSeq" id="WP_062194008.1">
    <property type="nucleotide sequence ID" value="NZ_DF967965.1"/>
</dbReference>
<reference evidence="1 2" key="1">
    <citation type="journal article" date="2018" name="Nat. Biotechnol.">
        <title>A standardized bacterial taxonomy based on genome phylogeny substantially revises the tree of life.</title>
        <authorList>
            <person name="Parks D.H."/>
            <person name="Chuvochina M."/>
            <person name="Waite D.W."/>
            <person name="Rinke C."/>
            <person name="Skarshewski A."/>
            <person name="Chaumeil P.A."/>
            <person name="Hugenholtz P."/>
        </authorList>
    </citation>
    <scope>NUCLEOTIDE SEQUENCE [LARGE SCALE GENOMIC DNA]</scope>
    <source>
        <strain evidence="1">UBA8781</strain>
    </source>
</reference>